<dbReference type="Proteomes" id="UP001054821">
    <property type="component" value="Chromosome 4"/>
</dbReference>
<protein>
    <recommendedName>
        <fullName evidence="3">Aminotransferase-like plant mobile domain-containing protein</fullName>
    </recommendedName>
</protein>
<organism evidence="1 2">
    <name type="scientific">Prunus dulcis</name>
    <name type="common">Almond</name>
    <name type="synonym">Amygdalus dulcis</name>
    <dbReference type="NCBI Taxonomy" id="3755"/>
    <lineage>
        <taxon>Eukaryota</taxon>
        <taxon>Viridiplantae</taxon>
        <taxon>Streptophyta</taxon>
        <taxon>Embryophyta</taxon>
        <taxon>Tracheophyta</taxon>
        <taxon>Spermatophyta</taxon>
        <taxon>Magnoliopsida</taxon>
        <taxon>eudicotyledons</taxon>
        <taxon>Gunneridae</taxon>
        <taxon>Pentapetalae</taxon>
        <taxon>rosids</taxon>
        <taxon>fabids</taxon>
        <taxon>Rosales</taxon>
        <taxon>Rosaceae</taxon>
        <taxon>Amygdaloideae</taxon>
        <taxon>Amygdaleae</taxon>
        <taxon>Prunus</taxon>
    </lineage>
</organism>
<proteinExistence type="predicted"/>
<name>A0AAD4Z5B4_PRUDU</name>
<sequence>MAPKNTPAIVPESSSSEDATALPVFILGVGVRDFATFFDGWVERFAAGQVDFLLCKDLISFVNDYCVLGPRYVDQKFDQLWNYEFHPIWAPIPVFRAEGVDWSNWNKMLPRIFPKIDVSSVDLRWVDWMAKIEPHYTNYWLDNGIYQAITCSTIQLQADSPLLGLALVFWNNVSNTFDFGVGPMSISILDLAVIFGFRPSRWSADWLGDFQENPSREKEREKLRGSFWLDWFQSGLRGFYGCILGSTGGLSSW</sequence>
<dbReference type="EMBL" id="JAJFAZ020000004">
    <property type="protein sequence ID" value="KAI5334162.1"/>
    <property type="molecule type" value="Genomic_DNA"/>
</dbReference>
<dbReference type="AlphaFoldDB" id="A0AAD4Z5B4"/>
<reference evidence="1 2" key="1">
    <citation type="journal article" date="2022" name="G3 (Bethesda)">
        <title>Whole-genome sequence and methylome profiling of the almond [Prunus dulcis (Mill.) D.A. Webb] cultivar 'Nonpareil'.</title>
        <authorList>
            <person name="D'Amico-Willman K.M."/>
            <person name="Ouma W.Z."/>
            <person name="Meulia T."/>
            <person name="Sideli G.M."/>
            <person name="Gradziel T.M."/>
            <person name="Fresnedo-Ramirez J."/>
        </authorList>
    </citation>
    <scope>NUCLEOTIDE SEQUENCE [LARGE SCALE GENOMIC DNA]</scope>
    <source>
        <strain evidence="1">Clone GOH B32 T37-40</strain>
    </source>
</reference>
<accession>A0AAD4Z5B4</accession>
<keyword evidence="2" id="KW-1185">Reference proteome</keyword>
<evidence type="ECO:0000313" key="2">
    <source>
        <dbReference type="Proteomes" id="UP001054821"/>
    </source>
</evidence>
<evidence type="ECO:0008006" key="3">
    <source>
        <dbReference type="Google" id="ProtNLM"/>
    </source>
</evidence>
<comment type="caution">
    <text evidence="1">The sequence shown here is derived from an EMBL/GenBank/DDBJ whole genome shotgun (WGS) entry which is preliminary data.</text>
</comment>
<gene>
    <name evidence="1" type="ORF">L3X38_024295</name>
</gene>
<evidence type="ECO:0000313" key="1">
    <source>
        <dbReference type="EMBL" id="KAI5334162.1"/>
    </source>
</evidence>